<proteinExistence type="predicted"/>
<sequence length="312" mass="33345">MERDAHYAAVGIATVALMVALAVFFIWLARLSFSEDYDVYDIVFYGPVRGLSEGGEVHFNGIRVGEVTDLNLDPQQGDQVIARVRLNGTTPVRVTSRAQLEPQGITGLNYIQITAGNPESAILKSQYPESVIPVIQSQPSPIAELLSGSGTVLAQTVDALNRINRVMSDDNIRSLSTSIKNVEALSSELEARKGMFAELEQALAKANAAIGEYEALGVSARQLIEGDGTEAVANINAAAEEARAAIASVSRTATGLEQPLGDFARNGLPQLEQSVAGLEEATRSLQGLVNEVRASPRDFIARGQSKEIEVQP</sequence>
<feature type="coiled-coil region" evidence="1">
    <location>
        <begin position="172"/>
        <end position="216"/>
    </location>
</feature>
<dbReference type="AlphaFoldDB" id="A0A7W9FFJ6"/>
<reference evidence="4 5" key="1">
    <citation type="submission" date="2020-08" db="EMBL/GenBank/DDBJ databases">
        <title>Genomic Encyclopedia of Type Strains, Phase IV (KMG-IV): sequencing the most valuable type-strain genomes for metagenomic binning, comparative biology and taxonomic classification.</title>
        <authorList>
            <person name="Goeker M."/>
        </authorList>
    </citation>
    <scope>NUCLEOTIDE SEQUENCE [LARGE SCALE GENOMIC DNA]</scope>
    <source>
        <strain evidence="4 5">DSM 4737</strain>
    </source>
</reference>
<dbReference type="InterPro" id="IPR003399">
    <property type="entry name" value="Mce/MlaD"/>
</dbReference>
<comment type="caution">
    <text evidence="4">The sequence shown here is derived from an EMBL/GenBank/DDBJ whole genome shotgun (WGS) entry which is preliminary data.</text>
</comment>
<dbReference type="RefSeq" id="WP_183214505.1">
    <property type="nucleotide sequence ID" value="NZ_JACHOR010000006.1"/>
</dbReference>
<keyword evidence="5" id="KW-1185">Reference proteome</keyword>
<evidence type="ECO:0000313" key="5">
    <source>
        <dbReference type="Proteomes" id="UP000545037"/>
    </source>
</evidence>
<evidence type="ECO:0000259" key="3">
    <source>
        <dbReference type="Pfam" id="PF02470"/>
    </source>
</evidence>
<accession>A0A7W9FFJ6</accession>
<dbReference type="PANTHER" id="PTHR36698">
    <property type="entry name" value="BLL5892 PROTEIN"/>
    <property type="match status" value="1"/>
</dbReference>
<evidence type="ECO:0000256" key="2">
    <source>
        <dbReference type="SAM" id="Phobius"/>
    </source>
</evidence>
<feature type="domain" description="Mce/MlaD" evidence="3">
    <location>
        <begin position="40"/>
        <end position="116"/>
    </location>
</feature>
<evidence type="ECO:0000313" key="4">
    <source>
        <dbReference type="EMBL" id="MBB5747507.1"/>
    </source>
</evidence>
<dbReference type="PANTHER" id="PTHR36698:SF3">
    <property type="entry name" value="ABC-TYPE TRANSPORT AUXILIARY LIPOPROTEIN COMPONENT DOMAIN-CONTAINING PROTEIN"/>
    <property type="match status" value="1"/>
</dbReference>
<dbReference type="EMBL" id="JACHOR010000006">
    <property type="protein sequence ID" value="MBB5747507.1"/>
    <property type="molecule type" value="Genomic_DNA"/>
</dbReference>
<dbReference type="Pfam" id="PF02470">
    <property type="entry name" value="MlaD"/>
    <property type="match status" value="1"/>
</dbReference>
<evidence type="ECO:0000256" key="1">
    <source>
        <dbReference type="SAM" id="Coils"/>
    </source>
</evidence>
<feature type="transmembrane region" description="Helical" evidence="2">
    <location>
        <begin position="7"/>
        <end position="29"/>
    </location>
</feature>
<protein>
    <submittedName>
        <fullName evidence="4">Phospholipid/cholesterol/gamma-HCH transport system substrate-binding protein</fullName>
    </submittedName>
</protein>
<keyword evidence="2" id="KW-1133">Transmembrane helix</keyword>
<organism evidence="4 5">
    <name type="scientific">Brevundimonas variabilis</name>
    <dbReference type="NCBI Taxonomy" id="74312"/>
    <lineage>
        <taxon>Bacteria</taxon>
        <taxon>Pseudomonadati</taxon>
        <taxon>Pseudomonadota</taxon>
        <taxon>Alphaproteobacteria</taxon>
        <taxon>Caulobacterales</taxon>
        <taxon>Caulobacteraceae</taxon>
        <taxon>Brevundimonas</taxon>
    </lineage>
</organism>
<keyword evidence="2" id="KW-0472">Membrane</keyword>
<keyword evidence="1" id="KW-0175">Coiled coil</keyword>
<dbReference type="Proteomes" id="UP000545037">
    <property type="component" value="Unassembled WGS sequence"/>
</dbReference>
<gene>
    <name evidence="4" type="ORF">GGR13_003135</name>
</gene>
<name>A0A7W9FFJ6_9CAUL</name>
<keyword evidence="2" id="KW-0812">Transmembrane</keyword>